<name>A0A2T4K033_9RHOB</name>
<proteinExistence type="predicted"/>
<dbReference type="EMBL" id="PZKG01000003">
    <property type="protein sequence ID" value="PTE23504.1"/>
    <property type="molecule type" value="Genomic_DNA"/>
</dbReference>
<dbReference type="AlphaFoldDB" id="A0A2T4K033"/>
<reference evidence="2 3" key="1">
    <citation type="submission" date="2018-03" db="EMBL/GenBank/DDBJ databases">
        <title>Cereibacter changlensis.</title>
        <authorList>
            <person name="Meyer T.E."/>
            <person name="Miller S."/>
            <person name="Lodha T."/>
            <person name="Gandham S."/>
            <person name="Chintalapati S."/>
            <person name="Chintalapati V.R."/>
        </authorList>
    </citation>
    <scope>NUCLEOTIDE SEQUENCE [LARGE SCALE GENOMIC DNA]</scope>
    <source>
        <strain evidence="2 3">JA139</strain>
    </source>
</reference>
<evidence type="ECO:0000259" key="1">
    <source>
        <dbReference type="PROSITE" id="PS51379"/>
    </source>
</evidence>
<protein>
    <submittedName>
        <fullName evidence="2">Ferredoxin</fullName>
    </submittedName>
</protein>
<dbReference type="RefSeq" id="WP_107662096.1">
    <property type="nucleotide sequence ID" value="NZ_PZKG01000003.1"/>
</dbReference>
<accession>A0A2T4K033</accession>
<comment type="caution">
    <text evidence="2">The sequence shown here is derived from an EMBL/GenBank/DDBJ whole genome shotgun (WGS) entry which is preliminary data.</text>
</comment>
<sequence>MLARIEALAEAQALSILGGFAARPDDPLPKGTATVLLLGPREPGFWAHLTAEPEWRDGRPDPIDRWSRRVIGRIACDLGAKALFPFGGPPYAPFYRWALRSGRAHVSPIRLLVHDEAGLFVSYRGALALREALPLPPPPPSPCEGCARPCLTACPAGALSSAGYDLDRCHGWLATALGADCLTHGCAARRACPRSQAYARVADQSAYHMGQFHR</sequence>
<feature type="domain" description="4Fe-4S ferredoxin-type" evidence="1">
    <location>
        <begin position="134"/>
        <end position="164"/>
    </location>
</feature>
<evidence type="ECO:0000313" key="2">
    <source>
        <dbReference type="EMBL" id="PTE23504.1"/>
    </source>
</evidence>
<organism evidence="2 3">
    <name type="scientific">Cereibacter changlensis JA139</name>
    <dbReference type="NCBI Taxonomy" id="1188249"/>
    <lineage>
        <taxon>Bacteria</taxon>
        <taxon>Pseudomonadati</taxon>
        <taxon>Pseudomonadota</taxon>
        <taxon>Alphaproteobacteria</taxon>
        <taxon>Rhodobacterales</taxon>
        <taxon>Paracoccaceae</taxon>
        <taxon>Cereibacter</taxon>
    </lineage>
</organism>
<gene>
    <name evidence="2" type="ORF">C5F48_01260</name>
</gene>
<dbReference type="InterPro" id="IPR017896">
    <property type="entry name" value="4Fe4S_Fe-S-bd"/>
</dbReference>
<dbReference type="Proteomes" id="UP000241010">
    <property type="component" value="Unassembled WGS sequence"/>
</dbReference>
<dbReference type="PROSITE" id="PS51379">
    <property type="entry name" value="4FE4S_FER_2"/>
    <property type="match status" value="1"/>
</dbReference>
<evidence type="ECO:0000313" key="3">
    <source>
        <dbReference type="Proteomes" id="UP000241010"/>
    </source>
</evidence>
<keyword evidence="3" id="KW-1185">Reference proteome</keyword>
<dbReference type="OrthoDB" id="8279740at2"/>